<dbReference type="NCBIfam" id="NF041278">
    <property type="entry name" value="CmcJ_NvfI_EfuI"/>
    <property type="match status" value="1"/>
</dbReference>
<protein>
    <recommendedName>
        <fullName evidence="4">Methyltransferase</fullName>
    </recommendedName>
</protein>
<dbReference type="InterPro" id="IPR044053">
    <property type="entry name" value="AsaB-like"/>
</dbReference>
<evidence type="ECO:0000313" key="3">
    <source>
        <dbReference type="Proteomes" id="UP000076761"/>
    </source>
</evidence>
<dbReference type="AlphaFoldDB" id="A0A165PSW8"/>
<evidence type="ECO:0000256" key="1">
    <source>
        <dbReference type="ARBA" id="ARBA00023604"/>
    </source>
</evidence>
<dbReference type="Proteomes" id="UP000076761">
    <property type="component" value="Unassembled WGS sequence"/>
</dbReference>
<reference evidence="2 3" key="1">
    <citation type="journal article" date="2016" name="Mol. Biol. Evol.">
        <title>Comparative Genomics of Early-Diverging Mushroom-Forming Fungi Provides Insights into the Origins of Lignocellulose Decay Capabilities.</title>
        <authorList>
            <person name="Nagy L.G."/>
            <person name="Riley R."/>
            <person name="Tritt A."/>
            <person name="Adam C."/>
            <person name="Daum C."/>
            <person name="Floudas D."/>
            <person name="Sun H."/>
            <person name="Yadav J.S."/>
            <person name="Pangilinan J."/>
            <person name="Larsson K.H."/>
            <person name="Matsuura K."/>
            <person name="Barry K."/>
            <person name="Labutti K."/>
            <person name="Kuo R."/>
            <person name="Ohm R.A."/>
            <person name="Bhattacharya S.S."/>
            <person name="Shirouzu T."/>
            <person name="Yoshinaga Y."/>
            <person name="Martin F.M."/>
            <person name="Grigoriev I.V."/>
            <person name="Hibbett D.S."/>
        </authorList>
    </citation>
    <scope>NUCLEOTIDE SEQUENCE [LARGE SCALE GENOMIC DNA]</scope>
    <source>
        <strain evidence="2 3">HHB14362 ss-1</strain>
    </source>
</reference>
<gene>
    <name evidence="2" type="ORF">NEOLEDRAFT_1099215</name>
</gene>
<accession>A0A165PSW8</accession>
<evidence type="ECO:0000313" key="2">
    <source>
        <dbReference type="EMBL" id="KZT21448.1"/>
    </source>
</evidence>
<dbReference type="GO" id="GO:0016491">
    <property type="term" value="F:oxidoreductase activity"/>
    <property type="evidence" value="ECO:0007669"/>
    <property type="project" value="InterPro"/>
</dbReference>
<organism evidence="2 3">
    <name type="scientific">Neolentinus lepideus HHB14362 ss-1</name>
    <dbReference type="NCBI Taxonomy" id="1314782"/>
    <lineage>
        <taxon>Eukaryota</taxon>
        <taxon>Fungi</taxon>
        <taxon>Dikarya</taxon>
        <taxon>Basidiomycota</taxon>
        <taxon>Agaricomycotina</taxon>
        <taxon>Agaricomycetes</taxon>
        <taxon>Gloeophyllales</taxon>
        <taxon>Gloeophyllaceae</taxon>
        <taxon>Neolentinus</taxon>
    </lineage>
</organism>
<dbReference type="EMBL" id="KV425606">
    <property type="protein sequence ID" value="KZT21448.1"/>
    <property type="molecule type" value="Genomic_DNA"/>
</dbReference>
<dbReference type="InParanoid" id="A0A165PSW8"/>
<dbReference type="PANTHER" id="PTHR34598:SF3">
    <property type="entry name" value="OXIDOREDUCTASE AN1597"/>
    <property type="match status" value="1"/>
</dbReference>
<comment type="similarity">
    <text evidence="1">Belongs to the asaB hydroxylase/desaturase family.</text>
</comment>
<dbReference type="OrthoDB" id="412788at2759"/>
<proteinExistence type="inferred from homology"/>
<keyword evidence="3" id="KW-1185">Reference proteome</keyword>
<dbReference type="STRING" id="1314782.A0A165PSW8"/>
<dbReference type="PANTHER" id="PTHR34598">
    <property type="entry name" value="BLL6449 PROTEIN"/>
    <property type="match status" value="1"/>
</dbReference>
<evidence type="ECO:0008006" key="4">
    <source>
        <dbReference type="Google" id="ProtNLM"/>
    </source>
</evidence>
<name>A0A165PSW8_9AGAM</name>
<sequence length="281" mass="32338">MSIVTAKLNYFVPPKDGSKPYQAVVEGPNKEQRLERNYTLEQREVELENVRGRETEYTLDKNGFQFYKHASEHTSFTDDDKIREEYYPESVELIKKLTGASQVVLFDHTVRRRVPDTDSDWRAAGSNTRRQPAGTVHVDQSSGAAITRVHRHLPPADAEAALRRRFQIINLWRPIRHAALDWPLAFCDFRSVNAEDGGDVVPSELRNTTYVGETMSVKYNPEHRWKYLRGMEPDEFVLIKCFDSKDGVAKFTPHTAFEDPSTPSDAPFRESIELRGLVFYD</sequence>